<evidence type="ECO:0000256" key="1">
    <source>
        <dbReference type="SAM" id="MobiDB-lite"/>
    </source>
</evidence>
<feature type="region of interest" description="Disordered" evidence="1">
    <location>
        <begin position="74"/>
        <end position="104"/>
    </location>
</feature>
<reference evidence="2 3" key="1">
    <citation type="submission" date="2020-02" db="EMBL/GenBank/DDBJ databases">
        <title>Whole genome shotgun sequence of Streptomyces diastaticus subsp. diastaticus NBRC 13412.</title>
        <authorList>
            <person name="Ichikawa N."/>
            <person name="Komaki H."/>
            <person name="Tamura T."/>
        </authorList>
    </citation>
    <scope>NUCLEOTIDE SEQUENCE [LARGE SCALE GENOMIC DNA]</scope>
    <source>
        <strain evidence="2 3">NBRC 13412</strain>
    </source>
</reference>
<evidence type="ECO:0000313" key="3">
    <source>
        <dbReference type="Proteomes" id="UP000472710"/>
    </source>
</evidence>
<accession>A0ABQ1CNB4</accession>
<dbReference type="EMBL" id="BLLN01000003">
    <property type="protein sequence ID" value="GFH71585.1"/>
    <property type="molecule type" value="Genomic_DNA"/>
</dbReference>
<organism evidence="2 3">
    <name type="scientific">Streptomyces diastaticus subsp. diastaticus</name>
    <dbReference type="NCBI Taxonomy" id="68040"/>
    <lineage>
        <taxon>Bacteria</taxon>
        <taxon>Bacillati</taxon>
        <taxon>Actinomycetota</taxon>
        <taxon>Actinomycetes</taxon>
        <taxon>Kitasatosporales</taxon>
        <taxon>Streptomycetaceae</taxon>
        <taxon>Streptomyces</taxon>
        <taxon>Streptomyces diastaticus group</taxon>
    </lineage>
</organism>
<keyword evidence="3" id="KW-1185">Reference proteome</keyword>
<protein>
    <submittedName>
        <fullName evidence="2">Uncharacterized protein</fullName>
    </submittedName>
</protein>
<feature type="compositionally biased region" description="Gly residues" evidence="1">
    <location>
        <begin position="74"/>
        <end position="86"/>
    </location>
</feature>
<name>A0ABQ1CNB4_STRDI</name>
<dbReference type="Proteomes" id="UP000472710">
    <property type="component" value="Unassembled WGS sequence"/>
</dbReference>
<comment type="caution">
    <text evidence="2">The sequence shown here is derived from an EMBL/GenBank/DDBJ whole genome shotgun (WGS) entry which is preliminary data.</text>
</comment>
<sequence>MGRVTGLQGWGVGAGGPVVLRERGVSVPSGRPDFRGLYCMEVTQCYTGEMDARIPGGCVAIALLRTDGSARGFSGGGEIGQGGGEGSIEVCGSGGAECPPSGEV</sequence>
<proteinExistence type="predicted"/>
<evidence type="ECO:0000313" key="2">
    <source>
        <dbReference type="EMBL" id="GFH71585.1"/>
    </source>
</evidence>
<gene>
    <name evidence="2" type="ORF">Sdia_23530</name>
</gene>